<sequence>MFKLEPRQAISIGTSFWNNKYVCFGVPLAQNLFVDDDASPQRANIVSECLQSDDITRMDWPPFSPDLNSVEHVWDMLGR</sequence>
<dbReference type="Gene3D" id="3.30.420.10">
    <property type="entry name" value="Ribonuclease H-like superfamily/Ribonuclease H"/>
    <property type="match status" value="1"/>
</dbReference>
<accession>A0A8X6UZX9</accession>
<dbReference type="InterPro" id="IPR036397">
    <property type="entry name" value="RNaseH_sf"/>
</dbReference>
<comment type="caution">
    <text evidence="1">The sequence shown here is derived from an EMBL/GenBank/DDBJ whole genome shotgun (WGS) entry which is preliminary data.</text>
</comment>
<gene>
    <name evidence="1" type="primary">AVEN_3364_1</name>
    <name evidence="1" type="ORF">TNCV_2494521</name>
</gene>
<dbReference type="Proteomes" id="UP000887159">
    <property type="component" value="Unassembled WGS sequence"/>
</dbReference>
<evidence type="ECO:0000313" key="1">
    <source>
        <dbReference type="EMBL" id="GFX99271.1"/>
    </source>
</evidence>
<keyword evidence="2" id="KW-1185">Reference proteome</keyword>
<dbReference type="GO" id="GO:0003676">
    <property type="term" value="F:nucleic acid binding"/>
    <property type="evidence" value="ECO:0007669"/>
    <property type="project" value="InterPro"/>
</dbReference>
<organism evidence="1 2">
    <name type="scientific">Trichonephila clavipes</name>
    <name type="common">Golden silk orbweaver</name>
    <name type="synonym">Nephila clavipes</name>
    <dbReference type="NCBI Taxonomy" id="2585209"/>
    <lineage>
        <taxon>Eukaryota</taxon>
        <taxon>Metazoa</taxon>
        <taxon>Ecdysozoa</taxon>
        <taxon>Arthropoda</taxon>
        <taxon>Chelicerata</taxon>
        <taxon>Arachnida</taxon>
        <taxon>Araneae</taxon>
        <taxon>Araneomorphae</taxon>
        <taxon>Entelegynae</taxon>
        <taxon>Araneoidea</taxon>
        <taxon>Nephilidae</taxon>
        <taxon>Trichonephila</taxon>
    </lineage>
</organism>
<dbReference type="EMBL" id="BMAU01021206">
    <property type="protein sequence ID" value="GFX99271.1"/>
    <property type="molecule type" value="Genomic_DNA"/>
</dbReference>
<protein>
    <submittedName>
        <fullName evidence="1">DDE_3 domain-containing protein</fullName>
    </submittedName>
</protein>
<name>A0A8X6UZX9_TRICX</name>
<dbReference type="AlphaFoldDB" id="A0A8X6UZX9"/>
<evidence type="ECO:0000313" key="2">
    <source>
        <dbReference type="Proteomes" id="UP000887159"/>
    </source>
</evidence>
<proteinExistence type="predicted"/>
<reference evidence="1" key="1">
    <citation type="submission" date="2020-08" db="EMBL/GenBank/DDBJ databases">
        <title>Multicomponent nature underlies the extraordinary mechanical properties of spider dragline silk.</title>
        <authorList>
            <person name="Kono N."/>
            <person name="Nakamura H."/>
            <person name="Mori M."/>
            <person name="Yoshida Y."/>
            <person name="Ohtoshi R."/>
            <person name="Malay A.D."/>
            <person name="Moran D.A.P."/>
            <person name="Tomita M."/>
            <person name="Numata K."/>
            <person name="Arakawa K."/>
        </authorList>
    </citation>
    <scope>NUCLEOTIDE SEQUENCE</scope>
</reference>